<sequence>MSSEFIMNRLFKFFFDTHKYLISPNNCGVTGWWNVNCISWLLATCTLRLLWGSLQILAYCNKCPQLFPFIYIGFLPLPIYGILFYRYRNDNIRGVQICIRSAWCYLLITILCTLTIIYIFPNEDSICEGLSDNTEMQELTKNQYLLLLSWISFSISLWLSYCLFCRIIKSKITGLVLETQLAITQMEASDIKRRAEIVLRRLEFWKDLSRIMEISKAQNHYENKILEAEVKDFLSKYNVATNQHLINHEGN</sequence>
<protein>
    <recommendedName>
        <fullName evidence="4">Transmembrane protein</fullName>
    </recommendedName>
</protein>
<proteinExistence type="predicted"/>
<evidence type="ECO:0000313" key="2">
    <source>
        <dbReference type="EMBL" id="KAK9764530.1"/>
    </source>
</evidence>
<feature type="transmembrane region" description="Helical" evidence="1">
    <location>
        <begin position="144"/>
        <end position="164"/>
    </location>
</feature>
<reference evidence="2 3" key="1">
    <citation type="submission" date="2023-04" db="EMBL/GenBank/DDBJ databases">
        <title>Genome of Basidiobolus ranarum AG-B5.</title>
        <authorList>
            <person name="Stajich J.E."/>
            <person name="Carter-House D."/>
            <person name="Gryganskyi A."/>
        </authorList>
    </citation>
    <scope>NUCLEOTIDE SEQUENCE [LARGE SCALE GENOMIC DNA]</scope>
    <source>
        <strain evidence="2 3">AG-B5</strain>
    </source>
</reference>
<keyword evidence="3" id="KW-1185">Reference proteome</keyword>
<name>A0ABR2WSS6_9FUNG</name>
<keyword evidence="1" id="KW-1133">Transmembrane helix</keyword>
<dbReference type="Proteomes" id="UP001479436">
    <property type="component" value="Unassembled WGS sequence"/>
</dbReference>
<feature type="transmembrane region" description="Helical" evidence="1">
    <location>
        <begin position="65"/>
        <end position="85"/>
    </location>
</feature>
<comment type="caution">
    <text evidence="2">The sequence shown here is derived from an EMBL/GenBank/DDBJ whole genome shotgun (WGS) entry which is preliminary data.</text>
</comment>
<organism evidence="2 3">
    <name type="scientific">Basidiobolus ranarum</name>
    <dbReference type="NCBI Taxonomy" id="34480"/>
    <lineage>
        <taxon>Eukaryota</taxon>
        <taxon>Fungi</taxon>
        <taxon>Fungi incertae sedis</taxon>
        <taxon>Zoopagomycota</taxon>
        <taxon>Entomophthoromycotina</taxon>
        <taxon>Basidiobolomycetes</taxon>
        <taxon>Basidiobolales</taxon>
        <taxon>Basidiobolaceae</taxon>
        <taxon>Basidiobolus</taxon>
    </lineage>
</organism>
<evidence type="ECO:0008006" key="4">
    <source>
        <dbReference type="Google" id="ProtNLM"/>
    </source>
</evidence>
<dbReference type="EMBL" id="JASJQH010000411">
    <property type="protein sequence ID" value="KAK9764530.1"/>
    <property type="molecule type" value="Genomic_DNA"/>
</dbReference>
<evidence type="ECO:0000313" key="3">
    <source>
        <dbReference type="Proteomes" id="UP001479436"/>
    </source>
</evidence>
<feature type="transmembrane region" description="Helical" evidence="1">
    <location>
        <begin position="40"/>
        <end position="59"/>
    </location>
</feature>
<feature type="transmembrane region" description="Helical" evidence="1">
    <location>
        <begin position="97"/>
        <end position="120"/>
    </location>
</feature>
<accession>A0ABR2WSS6</accession>
<evidence type="ECO:0000256" key="1">
    <source>
        <dbReference type="SAM" id="Phobius"/>
    </source>
</evidence>
<keyword evidence="1" id="KW-0812">Transmembrane</keyword>
<keyword evidence="1" id="KW-0472">Membrane</keyword>
<gene>
    <name evidence="2" type="ORF">K7432_007891</name>
</gene>